<dbReference type="InterPro" id="IPR050644">
    <property type="entry name" value="PG_Glycine_Bridge_Synth"/>
</dbReference>
<evidence type="ECO:0000313" key="3">
    <source>
        <dbReference type="Proteomes" id="UP000266489"/>
    </source>
</evidence>
<dbReference type="Gene3D" id="3.40.630.30">
    <property type="match status" value="1"/>
</dbReference>
<dbReference type="SUPFAM" id="SSF55729">
    <property type="entry name" value="Acyl-CoA N-acyltransferases (Nat)"/>
    <property type="match status" value="1"/>
</dbReference>
<dbReference type="Proteomes" id="UP000266489">
    <property type="component" value="Unassembled WGS sequence"/>
</dbReference>
<proteinExistence type="predicted"/>
<dbReference type="Pfam" id="PF13480">
    <property type="entry name" value="Acetyltransf_6"/>
    <property type="match status" value="1"/>
</dbReference>
<comment type="caution">
    <text evidence="2">The sequence shown here is derived from an EMBL/GenBank/DDBJ whole genome shotgun (WGS) entry which is preliminary data.</text>
</comment>
<dbReference type="AlphaFoldDB" id="A0A398CVC0"/>
<dbReference type="RefSeq" id="WP_119120585.1">
    <property type="nucleotide sequence ID" value="NZ_QXIU01000243.1"/>
</dbReference>
<dbReference type="PANTHER" id="PTHR36174">
    <property type="entry name" value="LIPID II:GLYCINE GLYCYLTRANSFERASE"/>
    <property type="match status" value="1"/>
</dbReference>
<evidence type="ECO:0000259" key="1">
    <source>
        <dbReference type="Pfam" id="PF13480"/>
    </source>
</evidence>
<sequence>MKTIRRDSQVLLLLDAAVAEDRAEWIAHWSASKSRRPHDHPGFLEAMSSPGERPMAIACLCEGRLLSLYPFNVLDLAQLPFAQQLGNSPGVDVISPYGYGGATFEGDDADRQTAEELLEYALHSFFAQMNVVSEFVREDLFTEHLAPRHDGEHLVQQQNVVVDLRIPMEERWLRYAPKVRESVRHAERAGLRVEISNSASFLEPFLGIYYDTMKRDHAKDYYFFPLDKLQHLHDSLQPYGELQYVLVFLQERVISAQLLLLSADTVYSFLSGTDAAYFKLRPAELLKHKVVEWGHQRRYSSFVVGGGLKANDGLFQFKRAFEPRGLMDFWVRRVVWNKSQYNLLVAARKKWEAGMGRTWEPEPSFFPAYRADSAVERSQEVI</sequence>
<dbReference type="InterPro" id="IPR038740">
    <property type="entry name" value="BioF2-like_GNAT_dom"/>
</dbReference>
<dbReference type="PANTHER" id="PTHR36174:SF1">
    <property type="entry name" value="LIPID II:GLYCINE GLYCYLTRANSFERASE"/>
    <property type="match status" value="1"/>
</dbReference>
<organism evidence="2 3">
    <name type="scientific">Candidatus Cryosericum odellii</name>
    <dbReference type="NCBI Taxonomy" id="2290917"/>
    <lineage>
        <taxon>Bacteria</taxon>
        <taxon>Pseudomonadati</taxon>
        <taxon>Caldisericota/Cryosericota group</taxon>
        <taxon>Candidatus Cryosericota</taxon>
        <taxon>Candidatus Cryosericia</taxon>
        <taxon>Candidatus Cryosericales</taxon>
        <taxon>Candidatus Cryosericaceae</taxon>
        <taxon>Candidatus Cryosericum</taxon>
    </lineage>
</organism>
<evidence type="ECO:0000313" key="2">
    <source>
        <dbReference type="EMBL" id="RIE07336.1"/>
    </source>
</evidence>
<reference evidence="2 3" key="1">
    <citation type="submission" date="2018-09" db="EMBL/GenBank/DDBJ databases">
        <title>Discovery and Ecogenomic Context for Candidatus Cryosericales, a Global Caldiserica Order Active in Thawing Permafrost.</title>
        <authorList>
            <person name="Martinez M.A."/>
            <person name="Woodcroft B.J."/>
            <person name="Ignacio Espinoza J.C."/>
            <person name="Zayed A."/>
            <person name="Singleton C.M."/>
            <person name="Boyd J."/>
            <person name="Li Y.-F."/>
            <person name="Purvine S."/>
            <person name="Maughan H."/>
            <person name="Hodgkins S.B."/>
            <person name="Anderson D."/>
            <person name="Sederholm M."/>
            <person name="Temperton B."/>
            <person name="Saleska S.R."/>
            <person name="Tyson G.W."/>
            <person name="Rich V.I."/>
        </authorList>
    </citation>
    <scope>NUCLEOTIDE SEQUENCE [LARGE SCALE GENOMIC DNA]</scope>
    <source>
        <strain evidence="2 3">SMC5</strain>
    </source>
</reference>
<dbReference type="OrthoDB" id="9785911at2"/>
<dbReference type="InterPro" id="IPR016181">
    <property type="entry name" value="Acyl_CoA_acyltransferase"/>
</dbReference>
<dbReference type="EMBL" id="QXIU01000243">
    <property type="protein sequence ID" value="RIE07336.1"/>
    <property type="molecule type" value="Genomic_DNA"/>
</dbReference>
<name>A0A398CVC0_9BACT</name>
<dbReference type="GO" id="GO:0016740">
    <property type="term" value="F:transferase activity"/>
    <property type="evidence" value="ECO:0007669"/>
    <property type="project" value="UniProtKB-KW"/>
</dbReference>
<gene>
    <name evidence="2" type="ORF">SMC5_09915</name>
</gene>
<protein>
    <submittedName>
        <fullName evidence="2">GNAT family N-acetyltransferase</fullName>
    </submittedName>
</protein>
<keyword evidence="2" id="KW-0808">Transferase</keyword>
<feature type="domain" description="BioF2-like acetyltransferase" evidence="1">
    <location>
        <begin position="178"/>
        <end position="308"/>
    </location>
</feature>
<accession>A0A398CVC0</accession>